<evidence type="ECO:0000256" key="5">
    <source>
        <dbReference type="ARBA" id="ARBA00047471"/>
    </source>
</evidence>
<dbReference type="GO" id="GO:0016791">
    <property type="term" value="F:phosphatase activity"/>
    <property type="evidence" value="ECO:0007669"/>
    <property type="project" value="UniProtKB-ARBA"/>
</dbReference>
<dbReference type="InterPro" id="IPR001296">
    <property type="entry name" value="Glyco_trans_1"/>
</dbReference>
<dbReference type="KEGG" id="nlc:EBAPG3_014535"/>
<sequence>MGGAQMKELYVLMLSLHGLIRGNDLELGRDADTGGQILYVVELARSLARQRQVGKVDLLTRRVEDSAISADYACPEEILGDHARIIRLRCGPRRYLRKESLWPYLDQLVDRVLLFLREQKRLPDVIHSHYADAGYVGMQLSQLLGIPQIHTGHSLGRSKQRHLLAQGRKAQALERQFNFHRRIAAEEAILQQASLIITSTPQESAEQYGLYTNYQPERAVVIPPGTDISRFAPPSRRTPPEPEVARLIDRFLVQPRKPLILTICRPEMRKNLGALIAAFGSSPTLHEKANLAIVAGNREDIRKLEAAQTEVMTHLLLDIDQHDLWGKVALPKQHKPIDVAGFYRLAAQRRGVFVNPALTEPFGLTLLEAAASGLPIVATEDGGPRDIVGHCKNGVLVNPSDIHAIAGAIEYALAEPRRWQRWARNGITGVKNHYTWDAHVKKYLHVLSRLLHHDRKQIRRDMAIYRPQRHPLPLVSQMLISDIDNTLLGDRAALRRFLATLRATPPNLGFGIATGRTLESTLKILKEWGVPLPDILITAVGSEINYGLELRPDIGWQNLIRYSWRRDAVEGALREVPGLILQSPENQREFKLSYNVDPEALPPISKIRTLLREQKLSANLIYSRQAFLDILPLRASKGRAIRYLAYKWGLPLRAFLVAGDSGNDHEMLIGDTLGVVVANHSPELASLRGNEQIYFANARYADGIAEGMLHYAFGIPIPETANDPKI</sequence>
<organism evidence="9 10">
    <name type="scientific">Nitrosospira lacus</name>
    <dbReference type="NCBI Taxonomy" id="1288494"/>
    <lineage>
        <taxon>Bacteria</taxon>
        <taxon>Pseudomonadati</taxon>
        <taxon>Pseudomonadota</taxon>
        <taxon>Betaproteobacteria</taxon>
        <taxon>Nitrosomonadales</taxon>
        <taxon>Nitrosomonadaceae</taxon>
        <taxon>Nitrosospira</taxon>
    </lineage>
</organism>
<proteinExistence type="inferred from homology"/>
<keyword evidence="9" id="KW-0378">Hydrolase</keyword>
<dbReference type="Gene3D" id="3.90.1070.10">
    <property type="match status" value="1"/>
</dbReference>
<dbReference type="Pfam" id="PF00534">
    <property type="entry name" value="Glycos_transf_1"/>
    <property type="match status" value="1"/>
</dbReference>
<gene>
    <name evidence="9" type="ORF">EBAPG3_014535</name>
</gene>
<evidence type="ECO:0000259" key="8">
    <source>
        <dbReference type="Pfam" id="PF13579"/>
    </source>
</evidence>
<dbReference type="GO" id="GO:0046524">
    <property type="term" value="F:sucrose-phosphate synthase activity"/>
    <property type="evidence" value="ECO:0007669"/>
    <property type="project" value="UniProtKB-EC"/>
</dbReference>
<dbReference type="Pfam" id="PF13579">
    <property type="entry name" value="Glyco_trans_4_4"/>
    <property type="match status" value="1"/>
</dbReference>
<dbReference type="InterPro" id="IPR028098">
    <property type="entry name" value="Glyco_trans_4-like_N"/>
</dbReference>
<feature type="domain" description="Glycosyl transferase family 1" evidence="6">
    <location>
        <begin position="254"/>
        <end position="426"/>
    </location>
</feature>
<dbReference type="SUPFAM" id="SSF56784">
    <property type="entry name" value="HAD-like"/>
    <property type="match status" value="1"/>
</dbReference>
<evidence type="ECO:0000256" key="3">
    <source>
        <dbReference type="ARBA" id="ARBA00022676"/>
    </source>
</evidence>
<comment type="similarity">
    <text evidence="1">Belongs to the glycosyltransferase 1 family.</text>
</comment>
<keyword evidence="4" id="KW-0808">Transferase</keyword>
<evidence type="ECO:0000313" key="9">
    <source>
        <dbReference type="EMBL" id="ARO88888.1"/>
    </source>
</evidence>
<name>A0A1W6SSU9_9PROT</name>
<dbReference type="SUPFAM" id="SSF53756">
    <property type="entry name" value="UDP-Glycosyltransferase/glycogen phosphorylase"/>
    <property type="match status" value="1"/>
</dbReference>
<evidence type="ECO:0000256" key="4">
    <source>
        <dbReference type="ARBA" id="ARBA00022679"/>
    </source>
</evidence>
<dbReference type="SFLD" id="SFLDG01140">
    <property type="entry name" value="C2.B:_Phosphomannomutase_and_P"/>
    <property type="match status" value="1"/>
</dbReference>
<comment type="catalytic activity">
    <reaction evidence="5">
        <text>beta-D-fructose 6-phosphate + UDP-alpha-D-glucose = sucrose 6(F)-phosphate + UDP + H(+)</text>
        <dbReference type="Rhea" id="RHEA:22172"/>
        <dbReference type="ChEBI" id="CHEBI:15378"/>
        <dbReference type="ChEBI" id="CHEBI:57634"/>
        <dbReference type="ChEBI" id="CHEBI:57723"/>
        <dbReference type="ChEBI" id="CHEBI:58223"/>
        <dbReference type="ChEBI" id="CHEBI:58885"/>
        <dbReference type="EC" id="2.4.1.14"/>
    </reaction>
</comment>
<dbReference type="Gene3D" id="3.40.50.1000">
    <property type="entry name" value="HAD superfamily/HAD-like"/>
    <property type="match status" value="1"/>
</dbReference>
<dbReference type="InterPro" id="IPR006379">
    <property type="entry name" value="HAD-SF_hydro_IIB"/>
</dbReference>
<dbReference type="eggNOG" id="COG0561">
    <property type="taxonomic scope" value="Bacteria"/>
</dbReference>
<evidence type="ECO:0000256" key="1">
    <source>
        <dbReference type="ARBA" id="ARBA00006530"/>
    </source>
</evidence>
<dbReference type="eggNOG" id="COG0438">
    <property type="taxonomic scope" value="Bacteria"/>
</dbReference>
<dbReference type="EC" id="2.4.1.14" evidence="2"/>
<accession>A0A1W6SSU9</accession>
<evidence type="ECO:0000256" key="2">
    <source>
        <dbReference type="ARBA" id="ARBA00012536"/>
    </source>
</evidence>
<dbReference type="NCBIfam" id="TIGR02472">
    <property type="entry name" value="sucr_P_syn_N"/>
    <property type="match status" value="1"/>
</dbReference>
<evidence type="ECO:0000313" key="10">
    <source>
        <dbReference type="Proteomes" id="UP000012179"/>
    </source>
</evidence>
<dbReference type="InterPro" id="IPR036412">
    <property type="entry name" value="HAD-like_sf"/>
</dbReference>
<dbReference type="NCBIfam" id="TIGR01484">
    <property type="entry name" value="HAD-SF-IIB"/>
    <property type="match status" value="1"/>
</dbReference>
<dbReference type="SFLD" id="SFLDS00003">
    <property type="entry name" value="Haloacid_Dehalogenase"/>
    <property type="match status" value="1"/>
</dbReference>
<dbReference type="Proteomes" id="UP000012179">
    <property type="component" value="Chromosome"/>
</dbReference>
<dbReference type="InterPro" id="IPR006380">
    <property type="entry name" value="SPP-like_dom"/>
</dbReference>
<dbReference type="Pfam" id="PF05116">
    <property type="entry name" value="S6PP"/>
    <property type="match status" value="1"/>
</dbReference>
<dbReference type="InterPro" id="IPR012821">
    <property type="entry name" value="Sucrose_P_synth_Pase-like_dom"/>
</dbReference>
<dbReference type="InterPro" id="IPR044161">
    <property type="entry name" value="SPS"/>
</dbReference>
<dbReference type="EMBL" id="CP021106">
    <property type="protein sequence ID" value="ARO88888.1"/>
    <property type="molecule type" value="Genomic_DNA"/>
</dbReference>
<feature type="domain" description="Sucrose phosphatase-like" evidence="7">
    <location>
        <begin position="477"/>
        <end position="711"/>
    </location>
</feature>
<protein>
    <recommendedName>
        <fullName evidence="2">sucrose-phosphate synthase</fullName>
        <ecNumber evidence="2">2.4.1.14</ecNumber>
    </recommendedName>
</protein>
<reference evidence="9 10" key="1">
    <citation type="journal article" date="2015" name="Int. J. Syst. Evol. Microbiol.">
        <title>Nitrosospira lacus sp. nov., a psychrotolerant, ammonia-oxidizing bacterium from sandy lake sediment.</title>
        <authorList>
            <person name="Urakawa H."/>
            <person name="Garcia J.C."/>
            <person name="Nielsen J.L."/>
            <person name="Le V.Q."/>
            <person name="Kozlowski J.A."/>
            <person name="Stein L.Y."/>
            <person name="Lim C.K."/>
            <person name="Pommerening-Roser A."/>
            <person name="Martens-Habbena W."/>
            <person name="Stahl D.A."/>
            <person name="Klotz M.G."/>
        </authorList>
    </citation>
    <scope>NUCLEOTIDE SEQUENCE [LARGE SCALE GENOMIC DNA]</scope>
    <source>
        <strain evidence="9 10">APG3</strain>
    </source>
</reference>
<evidence type="ECO:0000259" key="6">
    <source>
        <dbReference type="Pfam" id="PF00534"/>
    </source>
</evidence>
<dbReference type="PANTHER" id="PTHR46039">
    <property type="entry name" value="SUCROSE-PHOSPHATE SYNTHASE 3-RELATED"/>
    <property type="match status" value="1"/>
</dbReference>
<dbReference type="PANTHER" id="PTHR46039:SF5">
    <property type="entry name" value="SUCROSE-PHOSPHATE SYNTHASE 3-RELATED"/>
    <property type="match status" value="1"/>
</dbReference>
<dbReference type="InterPro" id="IPR012822">
    <property type="entry name" value="SucroseP_synth_GlycoTrfase_dom"/>
</dbReference>
<keyword evidence="10" id="KW-1185">Reference proteome</keyword>
<dbReference type="AlphaFoldDB" id="A0A1W6SSU9"/>
<feature type="domain" description="Glycosyltransferase subfamily 4-like N-terminal" evidence="8">
    <location>
        <begin position="34"/>
        <end position="225"/>
    </location>
</feature>
<keyword evidence="3" id="KW-0328">Glycosyltransferase</keyword>
<dbReference type="SFLD" id="SFLDG01141">
    <property type="entry name" value="C2.B.1:_Sucrose_Phosphatase_Li"/>
    <property type="match status" value="1"/>
</dbReference>
<dbReference type="Gene3D" id="3.40.50.2000">
    <property type="entry name" value="Glycogen Phosphorylase B"/>
    <property type="match status" value="2"/>
</dbReference>
<evidence type="ECO:0000259" key="7">
    <source>
        <dbReference type="Pfam" id="PF05116"/>
    </source>
</evidence>
<dbReference type="InterPro" id="IPR023214">
    <property type="entry name" value="HAD_sf"/>
</dbReference>
<dbReference type="NCBIfam" id="TIGR02471">
    <property type="entry name" value="sucr_syn_bact_C"/>
    <property type="match status" value="1"/>
</dbReference>